<dbReference type="AlphaFoldDB" id="A0A0A9VQP4"/>
<organism evidence="2">
    <name type="scientific">Lygus hesperus</name>
    <name type="common">Western plant bug</name>
    <dbReference type="NCBI Taxonomy" id="30085"/>
    <lineage>
        <taxon>Eukaryota</taxon>
        <taxon>Metazoa</taxon>
        <taxon>Ecdysozoa</taxon>
        <taxon>Arthropoda</taxon>
        <taxon>Hexapoda</taxon>
        <taxon>Insecta</taxon>
        <taxon>Pterygota</taxon>
        <taxon>Neoptera</taxon>
        <taxon>Paraneoptera</taxon>
        <taxon>Hemiptera</taxon>
        <taxon>Heteroptera</taxon>
        <taxon>Panheteroptera</taxon>
        <taxon>Cimicomorpha</taxon>
        <taxon>Miridae</taxon>
        <taxon>Mirini</taxon>
        <taxon>Lygus</taxon>
    </lineage>
</organism>
<evidence type="ECO:0000313" key="2">
    <source>
        <dbReference type="EMBL" id="JAF98746.1"/>
    </source>
</evidence>
<feature type="region of interest" description="Disordered" evidence="1">
    <location>
        <begin position="128"/>
        <end position="147"/>
    </location>
</feature>
<accession>A0A0A9VQP4</accession>
<evidence type="ECO:0000313" key="3">
    <source>
        <dbReference type="EMBL" id="JAF98747.1"/>
    </source>
</evidence>
<reference evidence="2" key="1">
    <citation type="journal article" date="2014" name="PLoS ONE">
        <title>Transcriptome-Based Identification of ABC Transporters in the Western Tarnished Plant Bug Lygus hesperus.</title>
        <authorList>
            <person name="Hull J.J."/>
            <person name="Chaney K."/>
            <person name="Geib S.M."/>
            <person name="Fabrick J.A."/>
            <person name="Brent C.S."/>
            <person name="Walsh D."/>
            <person name="Lavine L.C."/>
        </authorList>
    </citation>
    <scope>NUCLEOTIDE SEQUENCE</scope>
</reference>
<dbReference type="EMBL" id="GBHO01044856">
    <property type="protein sequence ID" value="JAF98747.1"/>
    <property type="molecule type" value="Transcribed_RNA"/>
</dbReference>
<feature type="compositionally biased region" description="Polar residues" evidence="1">
    <location>
        <begin position="134"/>
        <end position="147"/>
    </location>
</feature>
<proteinExistence type="predicted"/>
<sequence>MALAPLSPLRRSIREIAAYSTHRWCSRGGSMVTTIYLCPPPQQPHSLMQPIWTVPPHLHPPTHTPPCTGCCLYCAAPSSVAASCPQPHLGSGPGTATPHTDPPSHGQPPPTHYGLCCAGYGGGGGTVGPWGSSEDASTTASSHGFLC</sequence>
<gene>
    <name evidence="2" type="ORF">CM83_11346</name>
    <name evidence="3" type="ORF">CM83_11349</name>
</gene>
<feature type="region of interest" description="Disordered" evidence="1">
    <location>
        <begin position="85"/>
        <end position="109"/>
    </location>
</feature>
<dbReference type="EMBL" id="GBHO01044857">
    <property type="protein sequence ID" value="JAF98746.1"/>
    <property type="molecule type" value="Transcribed_RNA"/>
</dbReference>
<protein>
    <submittedName>
        <fullName evidence="2">Uncharacterized protein</fullName>
    </submittedName>
</protein>
<reference evidence="2" key="2">
    <citation type="submission" date="2014-07" db="EMBL/GenBank/DDBJ databases">
        <authorList>
            <person name="Hull J."/>
        </authorList>
    </citation>
    <scope>NUCLEOTIDE SEQUENCE</scope>
</reference>
<name>A0A0A9VQP4_LYGHE</name>
<evidence type="ECO:0000256" key="1">
    <source>
        <dbReference type="SAM" id="MobiDB-lite"/>
    </source>
</evidence>